<organism evidence="1 2">
    <name type="scientific">Lachnellula arida</name>
    <dbReference type="NCBI Taxonomy" id="1316785"/>
    <lineage>
        <taxon>Eukaryota</taxon>
        <taxon>Fungi</taxon>
        <taxon>Dikarya</taxon>
        <taxon>Ascomycota</taxon>
        <taxon>Pezizomycotina</taxon>
        <taxon>Leotiomycetes</taxon>
        <taxon>Helotiales</taxon>
        <taxon>Lachnaceae</taxon>
        <taxon>Lachnellula</taxon>
    </lineage>
</organism>
<evidence type="ECO:0000313" key="2">
    <source>
        <dbReference type="Proteomes" id="UP000469559"/>
    </source>
</evidence>
<dbReference type="AlphaFoldDB" id="A0A8T9B5K1"/>
<gene>
    <name evidence="1" type="ORF">LARI1_G009009</name>
</gene>
<dbReference type="SUPFAM" id="SSF56112">
    <property type="entry name" value="Protein kinase-like (PK-like)"/>
    <property type="match status" value="1"/>
</dbReference>
<dbReference type="InterPro" id="IPR011009">
    <property type="entry name" value="Kinase-like_dom_sf"/>
</dbReference>
<comment type="caution">
    <text evidence="1">The sequence shown here is derived from an EMBL/GenBank/DDBJ whole genome shotgun (WGS) entry which is preliminary data.</text>
</comment>
<keyword evidence="2" id="KW-1185">Reference proteome</keyword>
<proteinExistence type="predicted"/>
<evidence type="ECO:0000313" key="1">
    <source>
        <dbReference type="EMBL" id="TVY13662.1"/>
    </source>
</evidence>
<dbReference type="Gene3D" id="1.10.510.10">
    <property type="entry name" value="Transferase(Phosphotransferase) domain 1"/>
    <property type="match status" value="1"/>
</dbReference>
<protein>
    <submittedName>
        <fullName evidence="1">Uncharacterized protein</fullName>
    </submittedName>
</protein>
<sequence>MAASQVQSSTTKNRWGVTAKPYAGVIDSLQWEDFDHTQTLCLGYSGSTCIVYQKNVFNSFVLRYCPEESYTQTRSQLVAMARVDESKSFLSTNSVFKYSRNVYVASELSDMSLEDIIDCTIPLQENHVSSILAQIISTKFSPVTSAICMLHENSSKAGISLIYGSLQASNIFISRDGIVKLGEQIRLVTSILLTQVAASFGTKVAPEKRTKENWYRDCRDLGALANHMISRCADEFEEEEILQQKMISLSSSGNCLDVQFEPSPQLVDFLELCFSGSADILKIAKVGHTD</sequence>
<dbReference type="EMBL" id="QGMF01000890">
    <property type="protein sequence ID" value="TVY13662.1"/>
    <property type="molecule type" value="Genomic_DNA"/>
</dbReference>
<dbReference type="OrthoDB" id="3474674at2759"/>
<reference evidence="1 2" key="1">
    <citation type="submission" date="2018-05" db="EMBL/GenBank/DDBJ databases">
        <title>Whole genome sequencing for identification of molecular markers to develop diagnostic detection tools for the regulated plant pathogen Lachnellula willkommii.</title>
        <authorList>
            <person name="Giroux E."/>
            <person name="Bilodeau G."/>
        </authorList>
    </citation>
    <scope>NUCLEOTIDE SEQUENCE [LARGE SCALE GENOMIC DNA]</scope>
    <source>
        <strain evidence="1 2">CBS 203.66</strain>
    </source>
</reference>
<name>A0A8T9B5K1_9HELO</name>
<accession>A0A8T9B5K1</accession>
<dbReference type="Proteomes" id="UP000469559">
    <property type="component" value="Unassembled WGS sequence"/>
</dbReference>